<dbReference type="RefSeq" id="WP_103974011.1">
    <property type="nucleotide sequence ID" value="NZ_PGFZ01000003.1"/>
</dbReference>
<comment type="caution">
    <text evidence="1">The sequence shown here is derived from an EMBL/GenBank/DDBJ whole genome shotgun (WGS) entry which is preliminary data.</text>
</comment>
<organism evidence="1 2">
    <name type="scientific">Methylovulum psychrotolerans</name>
    <dbReference type="NCBI Taxonomy" id="1704499"/>
    <lineage>
        <taxon>Bacteria</taxon>
        <taxon>Pseudomonadati</taxon>
        <taxon>Pseudomonadota</taxon>
        <taxon>Gammaproteobacteria</taxon>
        <taxon>Methylococcales</taxon>
        <taxon>Methylococcaceae</taxon>
        <taxon>Methylovulum</taxon>
    </lineage>
</organism>
<gene>
    <name evidence="1" type="ORF">AADEFJLK_01814</name>
</gene>
<accession>A0A2S5CND9</accession>
<proteinExistence type="predicted"/>
<name>A0A2S5CND9_9GAMM</name>
<evidence type="ECO:0000313" key="2">
    <source>
        <dbReference type="Proteomes" id="UP000237423"/>
    </source>
</evidence>
<protein>
    <submittedName>
        <fullName evidence="1">Uncharacterized protein</fullName>
    </submittedName>
</protein>
<reference evidence="1 2" key="1">
    <citation type="submission" date="2017-11" db="EMBL/GenBank/DDBJ databases">
        <title>Draft Genome Sequence of Methylobacter psychrotolerans Sph1T, an Obligate Methanotroph from Low-Temperature Environments.</title>
        <authorList>
            <person name="Oshkin I.Y."/>
            <person name="Miroshnikov K."/>
            <person name="Belova S.E."/>
            <person name="Korzhenkov A."/>
            <person name="Toshchakov S.V."/>
            <person name="Dedysh S.N."/>
        </authorList>
    </citation>
    <scope>NUCLEOTIDE SEQUENCE [LARGE SCALE GENOMIC DNA]</scope>
    <source>
        <strain evidence="1 2">Sph1</strain>
    </source>
</reference>
<sequence length="157" mass="18516">MKEMPEARYSERLFLLGYVAWKLPNGLRSSLQIRGVGFMYRVGKKLKEQWGISLLDEEWMPCDNFFYSDMEYPLLVADVFLNIKTADWVGVHPAIGTPLYGKPRTRIERLHRRRLREFNALKHCLRTWGKSEVEYWCYLKQNALLEQLISSGHGCSR</sequence>
<dbReference type="AlphaFoldDB" id="A0A2S5CND9"/>
<dbReference type="Proteomes" id="UP000237423">
    <property type="component" value="Unassembled WGS sequence"/>
</dbReference>
<dbReference type="EMBL" id="PGFZ01000003">
    <property type="protein sequence ID" value="POZ52333.1"/>
    <property type="molecule type" value="Genomic_DNA"/>
</dbReference>
<evidence type="ECO:0000313" key="1">
    <source>
        <dbReference type="EMBL" id="POZ52333.1"/>
    </source>
</evidence>